<name>A0ACC0KUT3_CHOFU</name>
<gene>
    <name evidence="1" type="ORF">MSG28_001478</name>
</gene>
<dbReference type="EMBL" id="CM046102">
    <property type="protein sequence ID" value="KAI8440052.1"/>
    <property type="molecule type" value="Genomic_DNA"/>
</dbReference>
<evidence type="ECO:0000313" key="1">
    <source>
        <dbReference type="EMBL" id="KAI8440052.1"/>
    </source>
</evidence>
<protein>
    <submittedName>
        <fullName evidence="1">Uncharacterized protein</fullName>
    </submittedName>
</protein>
<proteinExistence type="predicted"/>
<accession>A0ACC0KUT3</accession>
<keyword evidence="2" id="KW-1185">Reference proteome</keyword>
<sequence>MADQIESPPPYKAYPPGGPPPGPTVTTVVPGAVIIQQSMGPKPAHVTCQSCNNEAVTRIEWKATTRTHLLAVCKNPNFPDEPPSGPPPYQGYPPGPPPPGPPPAGATVTTIIPGAVIIQQSVGPNPTHTTCRSCNQEIVTRVERRSTTRTHVFAGLLCLFGCWPCVCCPYCIDSCLNTDHYCTNCGAFVGTYIR</sequence>
<comment type="caution">
    <text evidence="1">The sequence shown here is derived from an EMBL/GenBank/DDBJ whole genome shotgun (WGS) entry which is preliminary data.</text>
</comment>
<dbReference type="Proteomes" id="UP001064048">
    <property type="component" value="Chromosome 2"/>
</dbReference>
<reference evidence="1 2" key="1">
    <citation type="journal article" date="2022" name="Genome Biol. Evol.">
        <title>The Spruce Budworm Genome: Reconstructing the Evolutionary History of Antifreeze Proteins.</title>
        <authorList>
            <person name="Beliveau C."/>
            <person name="Gagne P."/>
            <person name="Picq S."/>
            <person name="Vernygora O."/>
            <person name="Keeling C.I."/>
            <person name="Pinkney K."/>
            <person name="Doucet D."/>
            <person name="Wen F."/>
            <person name="Johnston J.S."/>
            <person name="Maaroufi H."/>
            <person name="Boyle B."/>
            <person name="Laroche J."/>
            <person name="Dewar K."/>
            <person name="Juretic N."/>
            <person name="Blackburn G."/>
            <person name="Nisole A."/>
            <person name="Brunet B."/>
            <person name="Brandao M."/>
            <person name="Lumley L."/>
            <person name="Duan J."/>
            <person name="Quan G."/>
            <person name="Lucarotti C.J."/>
            <person name="Roe A.D."/>
            <person name="Sperling F.A.H."/>
            <person name="Levesque R.C."/>
            <person name="Cusson M."/>
        </authorList>
    </citation>
    <scope>NUCLEOTIDE SEQUENCE [LARGE SCALE GENOMIC DNA]</scope>
    <source>
        <strain evidence="1">Glfc:IPQL:Cfum</strain>
    </source>
</reference>
<organism evidence="1 2">
    <name type="scientific">Choristoneura fumiferana</name>
    <name type="common">Spruce budworm moth</name>
    <name type="synonym">Archips fumiferana</name>
    <dbReference type="NCBI Taxonomy" id="7141"/>
    <lineage>
        <taxon>Eukaryota</taxon>
        <taxon>Metazoa</taxon>
        <taxon>Ecdysozoa</taxon>
        <taxon>Arthropoda</taxon>
        <taxon>Hexapoda</taxon>
        <taxon>Insecta</taxon>
        <taxon>Pterygota</taxon>
        <taxon>Neoptera</taxon>
        <taxon>Endopterygota</taxon>
        <taxon>Lepidoptera</taxon>
        <taxon>Glossata</taxon>
        <taxon>Ditrysia</taxon>
        <taxon>Tortricoidea</taxon>
        <taxon>Tortricidae</taxon>
        <taxon>Tortricinae</taxon>
        <taxon>Choristoneura</taxon>
    </lineage>
</organism>
<evidence type="ECO:0000313" key="2">
    <source>
        <dbReference type="Proteomes" id="UP001064048"/>
    </source>
</evidence>